<proteinExistence type="predicted"/>
<keyword evidence="2" id="KW-1185">Reference proteome</keyword>
<comment type="caution">
    <text evidence="1">The sequence shown here is derived from an EMBL/GenBank/DDBJ whole genome shotgun (WGS) entry which is preliminary data.</text>
</comment>
<protein>
    <submittedName>
        <fullName evidence="1">Uncharacterized protein</fullName>
    </submittedName>
</protein>
<organism evidence="1 2">
    <name type="scientific">Babesia divergens</name>
    <dbReference type="NCBI Taxonomy" id="32595"/>
    <lineage>
        <taxon>Eukaryota</taxon>
        <taxon>Sar</taxon>
        <taxon>Alveolata</taxon>
        <taxon>Apicomplexa</taxon>
        <taxon>Aconoidasida</taxon>
        <taxon>Piroplasmida</taxon>
        <taxon>Babesiidae</taxon>
        <taxon>Babesia</taxon>
    </lineage>
</organism>
<name>A0AAD9GH46_BABDI</name>
<dbReference type="AlphaFoldDB" id="A0AAD9GH46"/>
<evidence type="ECO:0000313" key="1">
    <source>
        <dbReference type="EMBL" id="KAK1938359.1"/>
    </source>
</evidence>
<sequence length="215" mass="23666">MTTDQEQCIFQDPRNLKDILELLEKLGNNHGSLKRTVGDKLEGEAKKYFNATEDSQAFSVLTTVFSSANGIRTKILSNSGKYDTYSHISGDHSGCALKVSDALLKFLPRAYAALYYLYFMGDKSLEETIQGGHWNSNKCDGKNGGGQIFYKWLTDEPHAAKMPELIARGFPKETSSLTDKTAQDVADNIKESLGHDSAGELQNALVLFVVCLSLA</sequence>
<gene>
    <name evidence="1" type="ORF">X943_000567</name>
</gene>
<reference evidence="1" key="2">
    <citation type="submission" date="2021-05" db="EMBL/GenBank/DDBJ databases">
        <authorList>
            <person name="Pain A."/>
        </authorList>
    </citation>
    <scope>NUCLEOTIDE SEQUENCE</scope>
    <source>
        <strain evidence="1">1802A</strain>
    </source>
</reference>
<dbReference type="EMBL" id="JAHBMH010000024">
    <property type="protein sequence ID" value="KAK1938359.1"/>
    <property type="molecule type" value="Genomic_DNA"/>
</dbReference>
<evidence type="ECO:0000313" key="2">
    <source>
        <dbReference type="Proteomes" id="UP001195914"/>
    </source>
</evidence>
<accession>A0AAD9GH46</accession>
<dbReference type="Proteomes" id="UP001195914">
    <property type="component" value="Unassembled WGS sequence"/>
</dbReference>
<reference evidence="1" key="1">
    <citation type="journal article" date="2014" name="Nucleic Acids Res.">
        <title>The evolutionary dynamics of variant antigen genes in Babesia reveal a history of genomic innovation underlying host-parasite interaction.</title>
        <authorList>
            <person name="Jackson A.P."/>
            <person name="Otto T.D."/>
            <person name="Darby A."/>
            <person name="Ramaprasad A."/>
            <person name="Xia D."/>
            <person name="Echaide I.E."/>
            <person name="Farber M."/>
            <person name="Gahlot S."/>
            <person name="Gamble J."/>
            <person name="Gupta D."/>
            <person name="Gupta Y."/>
            <person name="Jackson L."/>
            <person name="Malandrin L."/>
            <person name="Malas T.B."/>
            <person name="Moussa E."/>
            <person name="Nair M."/>
            <person name="Reid A.J."/>
            <person name="Sanders M."/>
            <person name="Sharma J."/>
            <person name="Tracey A."/>
            <person name="Quail M.A."/>
            <person name="Weir W."/>
            <person name="Wastling J.M."/>
            <person name="Hall N."/>
            <person name="Willadsen P."/>
            <person name="Lingelbach K."/>
            <person name="Shiels B."/>
            <person name="Tait A."/>
            <person name="Berriman M."/>
            <person name="Allred D.R."/>
            <person name="Pain A."/>
        </authorList>
    </citation>
    <scope>NUCLEOTIDE SEQUENCE</scope>
    <source>
        <strain evidence="1">1802A</strain>
    </source>
</reference>